<dbReference type="Proteomes" id="UP000782610">
    <property type="component" value="Unassembled WGS sequence"/>
</dbReference>
<organism evidence="1 2">
    <name type="scientific">Devosia nanyangense</name>
    <dbReference type="NCBI Taxonomy" id="1228055"/>
    <lineage>
        <taxon>Bacteria</taxon>
        <taxon>Pseudomonadati</taxon>
        <taxon>Pseudomonadota</taxon>
        <taxon>Alphaproteobacteria</taxon>
        <taxon>Hyphomicrobiales</taxon>
        <taxon>Devosiaceae</taxon>
        <taxon>Devosia</taxon>
    </lineage>
</organism>
<dbReference type="EMBL" id="JACRAF010000025">
    <property type="protein sequence ID" value="MBI4921884.1"/>
    <property type="molecule type" value="Genomic_DNA"/>
</dbReference>
<dbReference type="AlphaFoldDB" id="A0A933L095"/>
<protein>
    <submittedName>
        <fullName evidence="1">Uncharacterized protein</fullName>
    </submittedName>
</protein>
<gene>
    <name evidence="1" type="ORF">HY834_09055</name>
</gene>
<reference evidence="1" key="1">
    <citation type="submission" date="2020-07" db="EMBL/GenBank/DDBJ databases">
        <title>Huge and variable diversity of episymbiotic CPR bacteria and DPANN archaea in groundwater ecosystems.</title>
        <authorList>
            <person name="He C.Y."/>
            <person name="Keren R."/>
            <person name="Whittaker M."/>
            <person name="Farag I.F."/>
            <person name="Doudna J."/>
            <person name="Cate J.H.D."/>
            <person name="Banfield J.F."/>
        </authorList>
    </citation>
    <scope>NUCLEOTIDE SEQUENCE</scope>
    <source>
        <strain evidence="1">NC_groundwater_1586_Pr3_B-0.1um_66_15</strain>
    </source>
</reference>
<accession>A0A933L095</accession>
<evidence type="ECO:0000313" key="1">
    <source>
        <dbReference type="EMBL" id="MBI4921884.1"/>
    </source>
</evidence>
<comment type="caution">
    <text evidence="1">The sequence shown here is derived from an EMBL/GenBank/DDBJ whole genome shotgun (WGS) entry which is preliminary data.</text>
</comment>
<evidence type="ECO:0000313" key="2">
    <source>
        <dbReference type="Proteomes" id="UP000782610"/>
    </source>
</evidence>
<proteinExistence type="predicted"/>
<name>A0A933L095_9HYPH</name>
<sequence>MSLRRKIAGVLRALARRIDGAPRLTRPEIEARIAATLAIPRRVNRWGDRWAFDNRGIGNPLVVAIASGMERAEPWIYMRNPDMVAAIARHRAGGGQ</sequence>